<gene>
    <name evidence="1" type="ORF">GN299_24590</name>
</gene>
<dbReference type="EMBL" id="WOWR01000045">
    <property type="protein sequence ID" value="KAF0252169.1"/>
    <property type="molecule type" value="Genomic_DNA"/>
</dbReference>
<proteinExistence type="predicted"/>
<protein>
    <submittedName>
        <fullName evidence="1">Uncharacterized protein</fullName>
    </submittedName>
</protein>
<dbReference type="Proteomes" id="UP000442695">
    <property type="component" value="Unassembled WGS sequence"/>
</dbReference>
<sequence length="194" mass="22453">MFTAEFILSTFKSMEVADVPEHLTHAQTLDFKAKLLGFAHYHHLKTNLEKAPADRAAHIHDALMQKICAARLPHPESSHVRMVVHDDEDVGFDSYWIGWDAQGDEVRQARTGFGRSRIEVFRARNQQPLYLLNDGYELIAWLERWHSFAAVPVDVAKVYFPDMFDQKHLVAENPPYDLIDEKVKADMLRRGLKR</sequence>
<dbReference type="RefSeq" id="WP_041505946.1">
    <property type="nucleotide sequence ID" value="NZ_WOWR01000045.1"/>
</dbReference>
<evidence type="ECO:0000313" key="1">
    <source>
        <dbReference type="EMBL" id="KAF0252169.1"/>
    </source>
</evidence>
<evidence type="ECO:0000313" key="2">
    <source>
        <dbReference type="Proteomes" id="UP000442695"/>
    </source>
</evidence>
<name>A0A7V8J243_PSEPU</name>
<reference evidence="1 2" key="1">
    <citation type="submission" date="2019-12" db="EMBL/GenBank/DDBJ databases">
        <authorList>
            <person name="Woiski C."/>
        </authorList>
    </citation>
    <scope>NUCLEOTIDE SEQUENCE [LARGE SCALE GENOMIC DNA]</scope>
    <source>
        <strain evidence="1 2">BOE100</strain>
    </source>
</reference>
<comment type="caution">
    <text evidence="1">The sequence shown here is derived from an EMBL/GenBank/DDBJ whole genome shotgun (WGS) entry which is preliminary data.</text>
</comment>
<dbReference type="AlphaFoldDB" id="A0A7V8J243"/>
<accession>A0A7V8J243</accession>
<organism evidence="1 2">
    <name type="scientific">Pseudomonas putida</name>
    <name type="common">Arthrobacter siderocapsulatus</name>
    <dbReference type="NCBI Taxonomy" id="303"/>
    <lineage>
        <taxon>Bacteria</taxon>
        <taxon>Pseudomonadati</taxon>
        <taxon>Pseudomonadota</taxon>
        <taxon>Gammaproteobacteria</taxon>
        <taxon>Pseudomonadales</taxon>
        <taxon>Pseudomonadaceae</taxon>
        <taxon>Pseudomonas</taxon>
    </lineage>
</organism>